<reference evidence="1 2" key="1">
    <citation type="submission" date="2019-05" db="EMBL/GenBank/DDBJ databases">
        <title>The Complete Genome Sequence of the n-alkane-degrading Desulfoglaeba alkanexedens ALDC reveals multiple alkylsuccinate synthase gene clusters.</title>
        <authorList>
            <person name="Callaghan A.V."/>
            <person name="Davidova I.A."/>
            <person name="Duncan K.E."/>
            <person name="Morris B."/>
            <person name="McInerney M.J."/>
        </authorList>
    </citation>
    <scope>NUCLEOTIDE SEQUENCE [LARGE SCALE GENOMIC DNA]</scope>
    <source>
        <strain evidence="1 2">ALDC</strain>
    </source>
</reference>
<dbReference type="Proteomes" id="UP000298602">
    <property type="component" value="Chromosome"/>
</dbReference>
<keyword evidence="2" id="KW-1185">Reference proteome</keyword>
<evidence type="ECO:0008006" key="3">
    <source>
        <dbReference type="Google" id="ProtNLM"/>
    </source>
</evidence>
<evidence type="ECO:0000313" key="1">
    <source>
        <dbReference type="EMBL" id="QCQ23245.1"/>
    </source>
</evidence>
<evidence type="ECO:0000313" key="2">
    <source>
        <dbReference type="Proteomes" id="UP000298602"/>
    </source>
</evidence>
<dbReference type="EMBL" id="CP040098">
    <property type="protein sequence ID" value="QCQ23245.1"/>
    <property type="molecule type" value="Genomic_DNA"/>
</dbReference>
<sequence>METNRPGYLEQLLDLAREYDRKYRELVELAQTAEPRDLFQRIKFQGEMATDRFRNAQRVVLEFLDSPSEGDRDAAIQAVTALCRSFDEMVILHHMLLEQHGRTMM</sequence>
<organism evidence="1 2">
    <name type="scientific">Desulfoglaeba alkanexedens ALDC</name>
    <dbReference type="NCBI Taxonomy" id="980445"/>
    <lineage>
        <taxon>Bacteria</taxon>
        <taxon>Pseudomonadati</taxon>
        <taxon>Thermodesulfobacteriota</taxon>
        <taxon>Syntrophobacteria</taxon>
        <taxon>Syntrophobacterales</taxon>
        <taxon>Syntrophobacteraceae</taxon>
        <taxon>Desulfoglaeba</taxon>
    </lineage>
</organism>
<accession>A0A4P8L7R7</accession>
<name>A0A4P8L7R7_9BACT</name>
<dbReference type="KEGG" id="dax:FDQ92_14330"/>
<gene>
    <name evidence="1" type="ORF">FDQ92_14330</name>
</gene>
<dbReference type="RefSeq" id="WP_137425524.1">
    <property type="nucleotide sequence ID" value="NZ_CP040098.1"/>
</dbReference>
<proteinExistence type="predicted"/>
<dbReference type="OrthoDB" id="5520401at2"/>
<protein>
    <recommendedName>
        <fullName evidence="3">DUF2383 domain-containing protein</fullName>
    </recommendedName>
</protein>
<dbReference type="AlphaFoldDB" id="A0A4P8L7R7"/>
<reference evidence="1 2" key="2">
    <citation type="submission" date="2019-05" db="EMBL/GenBank/DDBJ databases">
        <authorList>
            <person name="Suflita J.M."/>
            <person name="Marks C.R."/>
        </authorList>
    </citation>
    <scope>NUCLEOTIDE SEQUENCE [LARGE SCALE GENOMIC DNA]</scope>
    <source>
        <strain evidence="1 2">ALDC</strain>
    </source>
</reference>